<feature type="transmembrane region" description="Helical" evidence="6">
    <location>
        <begin position="279"/>
        <end position="298"/>
    </location>
</feature>
<evidence type="ECO:0000256" key="2">
    <source>
        <dbReference type="ARBA" id="ARBA00022448"/>
    </source>
</evidence>
<dbReference type="PANTHER" id="PTHR23510">
    <property type="entry name" value="INNER MEMBRANE TRANSPORT PROTEIN YAJR"/>
    <property type="match status" value="1"/>
</dbReference>
<feature type="transmembrane region" description="Helical" evidence="6">
    <location>
        <begin position="441"/>
        <end position="462"/>
    </location>
</feature>
<dbReference type="GO" id="GO:0022857">
    <property type="term" value="F:transmembrane transporter activity"/>
    <property type="evidence" value="ECO:0007669"/>
    <property type="project" value="InterPro"/>
</dbReference>
<evidence type="ECO:0000256" key="3">
    <source>
        <dbReference type="ARBA" id="ARBA00022692"/>
    </source>
</evidence>
<evidence type="ECO:0000256" key="5">
    <source>
        <dbReference type="ARBA" id="ARBA00023136"/>
    </source>
</evidence>
<keyword evidence="4 6" id="KW-1133">Transmembrane helix</keyword>
<feature type="transmembrane region" description="Helical" evidence="6">
    <location>
        <begin position="120"/>
        <end position="144"/>
    </location>
</feature>
<evidence type="ECO:0000256" key="4">
    <source>
        <dbReference type="ARBA" id="ARBA00022989"/>
    </source>
</evidence>
<protein>
    <recommendedName>
        <fullName evidence="9">Major facilitator superfamily (MFS) profile domain-containing protein</fullName>
    </recommendedName>
</protein>
<feature type="transmembrane region" description="Helical" evidence="6">
    <location>
        <begin position="92"/>
        <end position="114"/>
    </location>
</feature>
<accession>A0A6C1DYP7</accession>
<keyword evidence="2" id="KW-0813">Transport</keyword>
<organism evidence="7 8">
    <name type="scientific">Saccharomyces pastorianus</name>
    <name type="common">Lager yeast</name>
    <name type="synonym">Saccharomyces cerevisiae x Saccharomyces eubayanus</name>
    <dbReference type="NCBI Taxonomy" id="27292"/>
    <lineage>
        <taxon>Eukaryota</taxon>
        <taxon>Fungi</taxon>
        <taxon>Dikarya</taxon>
        <taxon>Ascomycota</taxon>
        <taxon>Saccharomycotina</taxon>
        <taxon>Saccharomycetes</taxon>
        <taxon>Saccharomycetales</taxon>
        <taxon>Saccharomycetaceae</taxon>
        <taxon>Saccharomyces</taxon>
    </lineage>
</organism>
<reference evidence="7 8" key="1">
    <citation type="journal article" date="2019" name="BMC Genomics">
        <title>Chromosome level assembly and comparative genome analysis confirm lager-brewing yeasts originated from a single hybridization.</title>
        <authorList>
            <person name="Salazar A.N."/>
            <person name="Gorter de Vries A.R."/>
            <person name="van den Broek M."/>
            <person name="Brouwers N."/>
            <person name="de la Torre Cortes P."/>
            <person name="Kuijpers N.G.A."/>
            <person name="Daran J.G."/>
            <person name="Abeel T."/>
        </authorList>
    </citation>
    <scope>NUCLEOTIDE SEQUENCE [LARGE SCALE GENOMIC DNA]</scope>
    <source>
        <strain evidence="7 8">CBS 1483</strain>
    </source>
</reference>
<feature type="transmembrane region" description="Helical" evidence="6">
    <location>
        <begin position="195"/>
        <end position="212"/>
    </location>
</feature>
<evidence type="ECO:0000256" key="1">
    <source>
        <dbReference type="ARBA" id="ARBA00004127"/>
    </source>
</evidence>
<dbReference type="SUPFAM" id="SSF103473">
    <property type="entry name" value="MFS general substrate transporter"/>
    <property type="match status" value="1"/>
</dbReference>
<evidence type="ECO:0000313" key="8">
    <source>
        <dbReference type="Proteomes" id="UP000501346"/>
    </source>
</evidence>
<dbReference type="Proteomes" id="UP000501346">
    <property type="component" value="Chromosome ScXIV"/>
</dbReference>
<dbReference type="OrthoDB" id="2549326at2759"/>
<dbReference type="Pfam" id="PF07690">
    <property type="entry name" value="MFS_1"/>
    <property type="match status" value="1"/>
</dbReference>
<dbReference type="InterPro" id="IPR051068">
    <property type="entry name" value="MFS_Domain-Containing_Protein"/>
</dbReference>
<proteinExistence type="predicted"/>
<dbReference type="EMBL" id="CP048995">
    <property type="protein sequence ID" value="QID82186.1"/>
    <property type="molecule type" value="Genomic_DNA"/>
</dbReference>
<keyword evidence="3 6" id="KW-0812">Transmembrane</keyword>
<evidence type="ECO:0000256" key="6">
    <source>
        <dbReference type="SAM" id="Phobius"/>
    </source>
</evidence>
<keyword evidence="8" id="KW-1185">Reference proteome</keyword>
<dbReference type="GO" id="GO:0012505">
    <property type="term" value="C:endomembrane system"/>
    <property type="evidence" value="ECO:0007669"/>
    <property type="project" value="UniProtKB-SubCell"/>
</dbReference>
<evidence type="ECO:0000313" key="7">
    <source>
        <dbReference type="EMBL" id="QID82186.1"/>
    </source>
</evidence>
<feature type="transmembrane region" description="Helical" evidence="6">
    <location>
        <begin position="412"/>
        <end position="435"/>
    </location>
</feature>
<comment type="subcellular location">
    <subcellularLocation>
        <location evidence="1">Endomembrane system</location>
        <topology evidence="1">Multi-pass membrane protein</topology>
    </subcellularLocation>
</comment>
<feature type="transmembrane region" description="Helical" evidence="6">
    <location>
        <begin position="340"/>
        <end position="364"/>
    </location>
</feature>
<feature type="transmembrane region" description="Helical" evidence="6">
    <location>
        <begin position="12"/>
        <end position="34"/>
    </location>
</feature>
<dbReference type="PANTHER" id="PTHR23510:SF3">
    <property type="entry name" value="MAJOR FACILITATOR SUPERFAMILY DOMAIN-CONTAINING PROTEIN 8"/>
    <property type="match status" value="1"/>
</dbReference>
<gene>
    <name evidence="7" type="ORF">GRS66_004596</name>
</gene>
<keyword evidence="5 6" id="KW-0472">Membrane</keyword>
<evidence type="ECO:0008006" key="9">
    <source>
        <dbReference type="Google" id="ProtNLM"/>
    </source>
</evidence>
<feature type="transmembrane region" description="Helical" evidence="6">
    <location>
        <begin position="241"/>
        <end position="259"/>
    </location>
</feature>
<feature type="transmembrane region" description="Helical" evidence="6">
    <location>
        <begin position="156"/>
        <end position="175"/>
    </location>
</feature>
<dbReference type="AlphaFoldDB" id="A0A6C1DYP7"/>
<feature type="transmembrane region" description="Helical" evidence="6">
    <location>
        <begin position="376"/>
        <end position="400"/>
    </location>
</feature>
<dbReference type="InterPro" id="IPR011701">
    <property type="entry name" value="MFS"/>
</dbReference>
<name>A0A6C1DYP7_SACPS</name>
<feature type="transmembrane region" description="Helical" evidence="6">
    <location>
        <begin position="61"/>
        <end position="80"/>
    </location>
</feature>
<dbReference type="InterPro" id="IPR036259">
    <property type="entry name" value="MFS_trans_sf"/>
</dbReference>
<dbReference type="Gene3D" id="1.20.1250.20">
    <property type="entry name" value="MFS general substrate transporter like domains"/>
    <property type="match status" value="1"/>
</dbReference>
<sequence length="467" mass="50873">MKKILGVKKHMFLKYLAVILIAVQFSFDSCVYLSSVVDYIKEVSVNYANNLENGETNPDKFLFRIQAISAAVQVFVSFIIGDIAAFLGSIKWVIVGLYFLSFVGNFLYSCGGAVSLNTLLGGRIICGAASASGAIVFSYITSIAQDRGIVFKLLSIYRAAAGIFMALAQLIVIFFGYCDFKIKGYRIASYNAPTFASSFIILAVCLLLVVVLENPEVKVTNSENSLFSALKQFFRVERKKLISCLILLWSMFLSSFIMSEVVYFMPLFLTLRVNWDTKFQGIAFMVASILGVTGSYFAPKLINVGCSCGRAKDGGLEESDTTGSETVEVKKKDSLYSGQVFLSIFALFVSLLGQAFMIGASEALKHKSMPPTNSGIFFSAGMSITLLGYNFLASSIPALFSMYIDPKLKVQLMPSIGAISGIGKLVAPIVLAALYGTRLGLSIAVGFDMILVAVSIPPLIWLRKKRC</sequence>